<keyword evidence="4" id="KW-0812">Transmembrane</keyword>
<feature type="compositionally biased region" description="Low complexity" evidence="3">
    <location>
        <begin position="541"/>
        <end position="550"/>
    </location>
</feature>
<feature type="transmembrane region" description="Helical" evidence="4">
    <location>
        <begin position="458"/>
        <end position="478"/>
    </location>
</feature>
<organism evidence="6 7">
    <name type="scientific">Streptomyces milbemycinicus</name>
    <dbReference type="NCBI Taxonomy" id="476552"/>
    <lineage>
        <taxon>Bacteria</taxon>
        <taxon>Bacillati</taxon>
        <taxon>Actinomycetota</taxon>
        <taxon>Actinomycetes</taxon>
        <taxon>Kitasatosporales</taxon>
        <taxon>Streptomycetaceae</taxon>
        <taxon>Streptomyces</taxon>
    </lineage>
</organism>
<feature type="region of interest" description="Disordered" evidence="3">
    <location>
        <begin position="314"/>
        <end position="337"/>
    </location>
</feature>
<comment type="caution">
    <text evidence="6">The sequence shown here is derived from an EMBL/GenBank/DDBJ whole genome shotgun (WGS) entry which is preliminary data.</text>
</comment>
<reference evidence="6 7" key="1">
    <citation type="submission" date="2024-11" db="EMBL/GenBank/DDBJ databases">
        <title>The Natural Products Discovery Center: Release of the First 8490 Sequenced Strains for Exploring Actinobacteria Biosynthetic Diversity.</title>
        <authorList>
            <person name="Kalkreuter E."/>
            <person name="Kautsar S.A."/>
            <person name="Yang D."/>
            <person name="Bader C.D."/>
            <person name="Teijaro C.N."/>
            <person name="Fluegel L."/>
            <person name="Davis C.M."/>
            <person name="Simpson J.R."/>
            <person name="Lauterbach L."/>
            <person name="Steele A.D."/>
            <person name="Gui C."/>
            <person name="Meng S."/>
            <person name="Li G."/>
            <person name="Viehrig K."/>
            <person name="Ye F."/>
            <person name="Su P."/>
            <person name="Kiefer A.F."/>
            <person name="Nichols A."/>
            <person name="Cepeda A.J."/>
            <person name="Yan W."/>
            <person name="Fan B."/>
            <person name="Jiang Y."/>
            <person name="Adhikari A."/>
            <person name="Zheng C.-J."/>
            <person name="Schuster L."/>
            <person name="Cowan T.M."/>
            <person name="Smanski M.J."/>
            <person name="Chevrette M.G."/>
            <person name="De Carvalho L.P.S."/>
            <person name="Shen B."/>
        </authorList>
    </citation>
    <scope>NUCLEOTIDE SEQUENCE [LARGE SCALE GENOMIC DNA]</scope>
    <source>
        <strain evidence="6 7">NPDC020863</strain>
    </source>
</reference>
<evidence type="ECO:0000256" key="3">
    <source>
        <dbReference type="SAM" id="MobiDB-lite"/>
    </source>
</evidence>
<sequence length="672" mass="70778">MPHESSPDAISETALLSEYWDAVLDYANLCTTSPQDGMRLATEAFRRGIRETRTSRTRAWGPRLPWLPLLLSSVRKTAADWQARQAGDRLDPALRIWLTSDRARRYATPRREQPLALRGLCDLSEAEADLLWSVEVESQSLTTVARRQGWDSAYADEEIARARARFRELCQRNHVDTLNDEECRSYAGLLDAATRSPDAAAPEDLWQHLARCVHCKEAAACLYLHGSGLPGALAGGVLGWGGLPYLERRRRVAAEQTGGKRLQTLARSVGPPLWDRVKGIRGGRGKSRTGGAAGAAGAGGAGVAAGAPGAVGAASAARTPRTAHEARAAHETRTAHEARATHGAYGVHGADTPRMDDTFEAFDPFGTVAGAQNTAHTAHTVDGFETFDPFGTTGTTDPFATTSTADTAGAAHTTGAFGAAAAVGATAATGVIRGHGMPSRRLGGGGGRRRRPRKGGKTRAAGILAAAAAVSVIAVIAYTSTDGSRDDGLPPDGGLGPDTIPTVGPTLPSRGAPSQSSIPPASDTSAVGHQPGPTKPPAKTPSPSGGSSPDKPSKTHPPKDPEHAEPAGITCTARYSLDNQWPDGFQAKVTLTPRKTVHEWRLSWEFENGQQITQMWNGEFVQHGGKVTVTPADYNETARGGEALEVGFLGSWDAGNAAPTDLALNGRRCDTR</sequence>
<keyword evidence="2" id="KW-0119">Carbohydrate metabolism</keyword>
<keyword evidence="2" id="KW-0624">Polysaccharide degradation</keyword>
<dbReference type="Proteomes" id="UP001620295">
    <property type="component" value="Unassembled WGS sequence"/>
</dbReference>
<evidence type="ECO:0000259" key="5">
    <source>
        <dbReference type="PROSITE" id="PS51173"/>
    </source>
</evidence>
<evidence type="ECO:0000256" key="4">
    <source>
        <dbReference type="SAM" id="Phobius"/>
    </source>
</evidence>
<feature type="compositionally biased region" description="Basic residues" evidence="3">
    <location>
        <begin position="447"/>
        <end position="457"/>
    </location>
</feature>
<evidence type="ECO:0000313" key="7">
    <source>
        <dbReference type="Proteomes" id="UP001620295"/>
    </source>
</evidence>
<feature type="compositionally biased region" description="Polar residues" evidence="3">
    <location>
        <begin position="512"/>
        <end position="527"/>
    </location>
</feature>
<keyword evidence="4" id="KW-0472">Membrane</keyword>
<dbReference type="Gene3D" id="2.60.40.290">
    <property type="match status" value="1"/>
</dbReference>
<dbReference type="SMART" id="SM00637">
    <property type="entry name" value="CBD_II"/>
    <property type="match status" value="1"/>
</dbReference>
<dbReference type="InterPro" id="IPR012291">
    <property type="entry name" value="CBM2_carb-bd_dom_sf"/>
</dbReference>
<keyword evidence="1" id="KW-0732">Signal</keyword>
<dbReference type="PROSITE" id="PS51173">
    <property type="entry name" value="CBM2"/>
    <property type="match status" value="1"/>
</dbReference>
<accession>A0ABW8LW76</accession>
<dbReference type="Pfam" id="PF00553">
    <property type="entry name" value="CBM_2"/>
    <property type="match status" value="1"/>
</dbReference>
<dbReference type="RefSeq" id="WP_358639424.1">
    <property type="nucleotide sequence ID" value="NZ_JBFAEV010000014.1"/>
</dbReference>
<evidence type="ECO:0000256" key="1">
    <source>
        <dbReference type="ARBA" id="ARBA00022729"/>
    </source>
</evidence>
<dbReference type="InterPro" id="IPR001919">
    <property type="entry name" value="CBD2"/>
</dbReference>
<dbReference type="SUPFAM" id="SSF49384">
    <property type="entry name" value="Carbohydrate-binding domain"/>
    <property type="match status" value="1"/>
</dbReference>
<feature type="domain" description="CBM2" evidence="5">
    <location>
        <begin position="564"/>
        <end position="672"/>
    </location>
</feature>
<gene>
    <name evidence="6" type="ORF">ACI2L5_35390</name>
</gene>
<evidence type="ECO:0000313" key="6">
    <source>
        <dbReference type="EMBL" id="MFK4270184.1"/>
    </source>
</evidence>
<proteinExistence type="predicted"/>
<evidence type="ECO:0000256" key="2">
    <source>
        <dbReference type="ARBA" id="ARBA00023326"/>
    </source>
</evidence>
<feature type="compositionally biased region" description="Basic and acidic residues" evidence="3">
    <location>
        <begin position="322"/>
        <end position="337"/>
    </location>
</feature>
<feature type="region of interest" description="Disordered" evidence="3">
    <location>
        <begin position="433"/>
        <end position="459"/>
    </location>
</feature>
<keyword evidence="7" id="KW-1185">Reference proteome</keyword>
<feature type="region of interest" description="Disordered" evidence="3">
    <location>
        <begin position="276"/>
        <end position="298"/>
    </location>
</feature>
<dbReference type="EMBL" id="JBJDQH010000013">
    <property type="protein sequence ID" value="MFK4270184.1"/>
    <property type="molecule type" value="Genomic_DNA"/>
</dbReference>
<keyword evidence="4" id="KW-1133">Transmembrane helix</keyword>
<name>A0ABW8LW76_9ACTN</name>
<feature type="compositionally biased region" description="Basic and acidic residues" evidence="3">
    <location>
        <begin position="551"/>
        <end position="565"/>
    </location>
</feature>
<feature type="region of interest" description="Disordered" evidence="3">
    <location>
        <begin position="481"/>
        <end position="566"/>
    </location>
</feature>
<dbReference type="InterPro" id="IPR008965">
    <property type="entry name" value="CBM2/CBM3_carb-bd_dom_sf"/>
</dbReference>
<protein>
    <submittedName>
        <fullName evidence="6">Cellulose binding domain-containing protein</fullName>
    </submittedName>
</protein>